<organism evidence="1 2">
    <name type="scientific">Mycobacterium tuberculosis</name>
    <dbReference type="NCBI Taxonomy" id="1773"/>
    <lineage>
        <taxon>Bacteria</taxon>
        <taxon>Bacillati</taxon>
        <taxon>Actinomycetota</taxon>
        <taxon>Actinomycetes</taxon>
        <taxon>Mycobacteriales</taxon>
        <taxon>Mycobacteriaceae</taxon>
        <taxon>Mycobacterium</taxon>
        <taxon>Mycobacterium tuberculosis complex</taxon>
    </lineage>
</organism>
<accession>A0A916LH15</accession>
<name>A0A916LH15_MYCTX</name>
<sequence>MIRKNLPINIATPIVVSYDQVDAVRPAKADPLLFAPDV</sequence>
<dbReference type="EMBL" id="CSBK01004187">
    <property type="protein sequence ID" value="CPB64829.1"/>
    <property type="molecule type" value="Genomic_DNA"/>
</dbReference>
<gene>
    <name evidence="1" type="ORF">ERS007739_05355</name>
</gene>
<reference evidence="2" key="1">
    <citation type="submission" date="2015-03" db="EMBL/GenBank/DDBJ databases">
        <authorList>
            <consortium name="Pathogen Informatics"/>
        </authorList>
    </citation>
    <scope>NUCLEOTIDE SEQUENCE [LARGE SCALE GENOMIC DNA]</scope>
    <source>
        <strain evidence="2">N09902308</strain>
    </source>
</reference>
<dbReference type="AlphaFoldDB" id="A0A916LH15"/>
<dbReference type="Proteomes" id="UP000039021">
    <property type="component" value="Unassembled WGS sequence"/>
</dbReference>
<comment type="caution">
    <text evidence="1">The sequence shown here is derived from an EMBL/GenBank/DDBJ whole genome shotgun (WGS) entry which is preliminary data.</text>
</comment>
<protein>
    <submittedName>
        <fullName evidence="1">Uncharacterized protein</fullName>
    </submittedName>
</protein>
<evidence type="ECO:0000313" key="2">
    <source>
        <dbReference type="Proteomes" id="UP000039021"/>
    </source>
</evidence>
<proteinExistence type="predicted"/>
<evidence type="ECO:0000313" key="1">
    <source>
        <dbReference type="EMBL" id="CPB64829.1"/>
    </source>
</evidence>